<feature type="domain" description="Cytochrome c" evidence="5">
    <location>
        <begin position="346"/>
        <end position="606"/>
    </location>
</feature>
<dbReference type="SUPFAM" id="SSF46626">
    <property type="entry name" value="Cytochrome c"/>
    <property type="match status" value="1"/>
</dbReference>
<name>A0ABT8YCH6_9SPHN</name>
<dbReference type="InterPro" id="IPR036909">
    <property type="entry name" value="Cyt_c-like_dom_sf"/>
</dbReference>
<evidence type="ECO:0000256" key="4">
    <source>
        <dbReference type="PROSITE-ProRule" id="PRU00433"/>
    </source>
</evidence>
<accession>A0ABT8YCH6</accession>
<evidence type="ECO:0000256" key="3">
    <source>
        <dbReference type="ARBA" id="ARBA00023004"/>
    </source>
</evidence>
<dbReference type="PROSITE" id="PS51007">
    <property type="entry name" value="CYTC"/>
    <property type="match status" value="1"/>
</dbReference>
<dbReference type="InterPro" id="IPR009056">
    <property type="entry name" value="Cyt_c-like_dom"/>
</dbReference>
<proteinExistence type="predicted"/>
<evidence type="ECO:0000256" key="1">
    <source>
        <dbReference type="ARBA" id="ARBA00022617"/>
    </source>
</evidence>
<dbReference type="Pfam" id="PF21419">
    <property type="entry name" value="RoxA-like_Cyt-c"/>
    <property type="match status" value="1"/>
</dbReference>
<evidence type="ECO:0000259" key="5">
    <source>
        <dbReference type="PROSITE" id="PS51007"/>
    </source>
</evidence>
<keyword evidence="6" id="KW-0575">Peroxidase</keyword>
<dbReference type="PANTHER" id="PTHR30600">
    <property type="entry name" value="CYTOCHROME C PEROXIDASE-RELATED"/>
    <property type="match status" value="1"/>
</dbReference>
<sequence length="606" mass="65148">MSAGLVLGGPIAAKPPQIPVYAAATRTLWLDQGWSSGDRDWFHHVSQGTDTLPIPYSWFLALERPNVSLRSPGLFSDPAFLDRFGFIPSPATASNPGALSVGFARTRAVDPTNGKPFDQLGFTCAACHTGRFDYRGTAVYIDGGPAMTDIGKFRGALGFALGLTLVSPPRFLRFAQRVLGPGYSAAALAQLKLALAATVKEGFKLQLAGPHPKGDVEEGFGRLDALNRIGNEVFAAQLGDNRNHVALSAPVAYPHIWDAPWFDWVQYNSSIEQPMVRNAGEAMGVRALVNYDGVALPRFTSTISMQTLHEIETMLAGKQAPTAHARFNGLRSPAWPEDVLSRIDRTLAARGAGLYEQHCSRCHLPAVQTPAFWSSPAWSPANAAGERYLRLAVVPVTAIGTDPAQAVDMKNRVVRAPLSFGFSGAVGKDGAVGLYPFGPALGQIVEKVVIRWYDAQTPPTPAADRDRMNGYRPNGIRDGIASPNGTVPAYKARPLDGIWATAPYLHNGSVPTLYDLLSPYAERPRDFWLGNREFDPVKVGYVTGPLAGGFRMVAADARTGAPIRGNGNGGHLFETPVDPAHPRPGTIGPMLSPADRRALVEYLKTL</sequence>
<dbReference type="NCBIfam" id="NF040606">
    <property type="entry name" value="CytoC_perox"/>
    <property type="match status" value="1"/>
</dbReference>
<keyword evidence="6" id="KW-0560">Oxidoreductase</keyword>
<organism evidence="6 7">
    <name type="scientific">Sphingomonas natans</name>
    <dbReference type="NCBI Taxonomy" id="3063330"/>
    <lineage>
        <taxon>Bacteria</taxon>
        <taxon>Pseudomonadati</taxon>
        <taxon>Pseudomonadota</taxon>
        <taxon>Alphaproteobacteria</taxon>
        <taxon>Sphingomonadales</taxon>
        <taxon>Sphingomonadaceae</taxon>
        <taxon>Sphingomonas</taxon>
    </lineage>
</organism>
<evidence type="ECO:0000313" key="6">
    <source>
        <dbReference type="EMBL" id="MDO6416043.1"/>
    </source>
</evidence>
<dbReference type="InterPro" id="IPR047758">
    <property type="entry name" value="CytoC_perox"/>
</dbReference>
<evidence type="ECO:0000256" key="2">
    <source>
        <dbReference type="ARBA" id="ARBA00022723"/>
    </source>
</evidence>
<comment type="caution">
    <text evidence="6">The sequence shown here is derived from an EMBL/GenBank/DDBJ whole genome shotgun (WGS) entry which is preliminary data.</text>
</comment>
<gene>
    <name evidence="6" type="ORF">Q4F19_16760</name>
</gene>
<dbReference type="Proteomes" id="UP001169764">
    <property type="component" value="Unassembled WGS sequence"/>
</dbReference>
<dbReference type="EMBL" id="JAUOTP010000008">
    <property type="protein sequence ID" value="MDO6416043.1"/>
    <property type="molecule type" value="Genomic_DNA"/>
</dbReference>
<reference evidence="6" key="1">
    <citation type="submission" date="2023-07" db="EMBL/GenBank/DDBJ databases">
        <authorList>
            <person name="Kim M."/>
        </authorList>
    </citation>
    <scope>NUCLEOTIDE SEQUENCE</scope>
    <source>
        <strain evidence="6">BIUV-7</strain>
    </source>
</reference>
<evidence type="ECO:0000313" key="7">
    <source>
        <dbReference type="Proteomes" id="UP001169764"/>
    </source>
</evidence>
<protein>
    <submittedName>
        <fullName evidence="6">Di-heme-cytochrome C peroxidase</fullName>
    </submittedName>
</protein>
<keyword evidence="1 4" id="KW-0349">Heme</keyword>
<keyword evidence="3 4" id="KW-0408">Iron</keyword>
<dbReference type="GO" id="GO:0004601">
    <property type="term" value="F:peroxidase activity"/>
    <property type="evidence" value="ECO:0007669"/>
    <property type="project" value="UniProtKB-KW"/>
</dbReference>
<dbReference type="RefSeq" id="WP_303545046.1">
    <property type="nucleotide sequence ID" value="NZ_JAUOTP010000008.1"/>
</dbReference>
<keyword evidence="7" id="KW-1185">Reference proteome</keyword>
<dbReference type="Gene3D" id="1.10.760.10">
    <property type="entry name" value="Cytochrome c-like domain"/>
    <property type="match status" value="1"/>
</dbReference>
<dbReference type="InterPro" id="IPR051395">
    <property type="entry name" value="Cytochrome_c_Peroxidase/MauG"/>
</dbReference>
<keyword evidence="2 4" id="KW-0479">Metal-binding</keyword>
<dbReference type="PANTHER" id="PTHR30600:SF9">
    <property type="entry name" value="BLR7738 PROTEIN"/>
    <property type="match status" value="1"/>
</dbReference>